<evidence type="ECO:0000313" key="1">
    <source>
        <dbReference type="EMBL" id="KAL0930790.1"/>
    </source>
</evidence>
<accession>A0ACC3YG03</accession>
<proteinExistence type="predicted"/>
<sequence>MILGFGIKFTRRQETQQDSSLCHLCAPQSRQPRLTYWSMRIPRLVQHVTGAWKMPRPVIPRRDQPRPRHPSISMR</sequence>
<name>A0ACC3YG03_COLTU</name>
<reference evidence="1 2" key="1">
    <citation type="journal article" date="2020" name="Phytopathology">
        <title>Genome Sequence Resources of Colletotrichum truncatum, C. plurivorum, C. musicola, and C. sojae: Four Species Pathogenic to Soybean (Glycine max).</title>
        <authorList>
            <person name="Rogerio F."/>
            <person name="Boufleur T.R."/>
            <person name="Ciampi-Guillardi M."/>
            <person name="Sukno S.A."/>
            <person name="Thon M.R."/>
            <person name="Massola Junior N.S."/>
            <person name="Baroncelli R."/>
        </authorList>
    </citation>
    <scope>NUCLEOTIDE SEQUENCE [LARGE SCALE GENOMIC DNA]</scope>
    <source>
        <strain evidence="1 2">CMES1059</strain>
    </source>
</reference>
<gene>
    <name evidence="1" type="ORF">CTRU02_213525</name>
</gene>
<dbReference type="Proteomes" id="UP000805649">
    <property type="component" value="Unassembled WGS sequence"/>
</dbReference>
<evidence type="ECO:0000313" key="2">
    <source>
        <dbReference type="Proteomes" id="UP000805649"/>
    </source>
</evidence>
<organism evidence="1 2">
    <name type="scientific">Colletotrichum truncatum</name>
    <name type="common">Anthracnose fungus</name>
    <name type="synonym">Colletotrichum capsici</name>
    <dbReference type="NCBI Taxonomy" id="5467"/>
    <lineage>
        <taxon>Eukaryota</taxon>
        <taxon>Fungi</taxon>
        <taxon>Dikarya</taxon>
        <taxon>Ascomycota</taxon>
        <taxon>Pezizomycotina</taxon>
        <taxon>Sordariomycetes</taxon>
        <taxon>Hypocreomycetidae</taxon>
        <taxon>Glomerellales</taxon>
        <taxon>Glomerellaceae</taxon>
        <taxon>Colletotrichum</taxon>
        <taxon>Colletotrichum truncatum species complex</taxon>
    </lineage>
</organism>
<keyword evidence="2" id="KW-1185">Reference proteome</keyword>
<dbReference type="EMBL" id="VUJX02000010">
    <property type="protein sequence ID" value="KAL0930790.1"/>
    <property type="molecule type" value="Genomic_DNA"/>
</dbReference>
<comment type="caution">
    <text evidence="1">The sequence shown here is derived from an EMBL/GenBank/DDBJ whole genome shotgun (WGS) entry which is preliminary data.</text>
</comment>
<protein>
    <submittedName>
        <fullName evidence="1">Uncharacterized protein</fullName>
    </submittedName>
</protein>